<accession>A0A1R4ABW0</accession>
<dbReference type="PANTHER" id="PTHR36513:SF1">
    <property type="entry name" value="TRANSMEMBRANE PROTEIN"/>
    <property type="match status" value="1"/>
</dbReference>
<feature type="transmembrane region" description="Helical" evidence="1">
    <location>
        <begin position="199"/>
        <end position="219"/>
    </location>
</feature>
<evidence type="ECO:0000256" key="1">
    <source>
        <dbReference type="SAM" id="Phobius"/>
    </source>
</evidence>
<dbReference type="Proteomes" id="UP000002899">
    <property type="component" value="Chromosome III"/>
</dbReference>
<dbReference type="Pfam" id="PF05990">
    <property type="entry name" value="DUF900"/>
    <property type="match status" value="1"/>
</dbReference>
<feature type="transmembrane region" description="Helical" evidence="1">
    <location>
        <begin position="116"/>
        <end position="135"/>
    </location>
</feature>
<keyword evidence="3" id="KW-1185">Reference proteome</keyword>
<keyword evidence="1" id="KW-1133">Transmembrane helix</keyword>
<evidence type="ECO:0000313" key="2">
    <source>
        <dbReference type="EMBL" id="SJK86486.1"/>
    </source>
</evidence>
<dbReference type="PANTHER" id="PTHR36513">
    <property type="entry name" value="ABC TRANSMEMBRANE TYPE-1 DOMAIN-CONTAINING PROTEIN"/>
    <property type="match status" value="1"/>
</dbReference>
<dbReference type="RefSeq" id="XP_021338641.1">
    <property type="nucleotide sequence ID" value="XM_021482081.1"/>
</dbReference>
<dbReference type="InterPro" id="IPR010297">
    <property type="entry name" value="DUF900_hydrolase"/>
</dbReference>
<feature type="transmembrane region" description="Helical" evidence="1">
    <location>
        <begin position="147"/>
        <end position="167"/>
    </location>
</feature>
<dbReference type="OrthoDB" id="10251508at2759"/>
<proteinExistence type="predicted"/>
<keyword evidence="1" id="KW-0472">Membrane</keyword>
<keyword evidence="1" id="KW-0812">Transmembrane</keyword>
<organism evidence="2 3">
    <name type="scientific">Babesia microti (strain RI)</name>
    <dbReference type="NCBI Taxonomy" id="1133968"/>
    <lineage>
        <taxon>Eukaryota</taxon>
        <taxon>Sar</taxon>
        <taxon>Alveolata</taxon>
        <taxon>Apicomplexa</taxon>
        <taxon>Aconoidasida</taxon>
        <taxon>Piroplasmida</taxon>
        <taxon>Babesiidae</taxon>
        <taxon>Babesia</taxon>
    </lineage>
</organism>
<dbReference type="KEGG" id="bmic:BMR1_03g02655"/>
<sequence length="971" mass="111098">MAGSGPEISHNLDPEDENVCVGDFNCQSEASSTFIVNNNEMELVMDGLKDTLRYMKYREALRLYYGAFSNYSFVYSISLVTFFLLFVISSTQISGQFGPVKQQAPNHNFLSDPNNVVHICVYGCYAFSVVSLWISHHPLTFVRTTRLSKIFIAIYLIGIPIVMLYNLNENIKSHIYNEPIYNLRSYTIYSECYFDTAILFFYSIFLFITNVIALFYRFIYRYLILYWINQDIECYRITYKQKISVTVPKVMAFRHLITRGMPKSSGNKSTGLSLILQHIDNLPWYKEILPALLFNVGRVAKTNHPCRYVGQVDAFNRPHGFGFWKSTSFYGEVLVGFWENGKPIGTFKAREMGTGSGFSNILIGWAKCDFDPKYMKIGVASAECCVSGAFFRTFPRVLTYEAESLPIGNINYDVIHKTLEIPESYQLDENNQLIFGKKPKFQTLNGVALALSHVSNDLNKINYSMKCAANDSENFPNIIIDNSEPIKSYINNDNVNYINESSQPKLNNLVTSKKSINPIHYLRYYKHASKNNFEYKFSCATSLDAVLSSMCPHSPIFVTNTFNSITVSTNAYGIDIHGHTSNCTNFKDSVTIRIDCEETLSAEGWIPSEMIGIVEVWIFIHGFNTSCTDSVVLMGQMSAFGNFPPYIKPLIFSWPSENSLFKFFKARDNASNEVVHCHFKSFIEALFENGIRNLHIMTHSMGARMFITSFSKIKHMFNKHDSSNASKINLLTITLISPEYDLETFILKDFAVLRKYCSIISIFSDLRDKALISCEKLTKGKALGRRVFDVYSTKDIESISSDSSDSDSLKCSESTDARYYIPNDTEIKPLQSKKMGFLEKHSATIADMKLPKHLNKKMSVNIDVNADGRGKRRKKGNFKHSNTLSNFEIDCQDADKKNWLDVDVIDTTWLGSNINNIRHTFWFLNREIIEDIRELIVYRKRACQRTGRLDRREGNVWVYRVAPQDVKSVFT</sequence>
<reference evidence="2 3" key="2">
    <citation type="journal article" date="2013" name="PLoS ONE">
        <title>Whole genome mapping and re-organization of the nuclear and mitochondrial genomes of Babesia microti isolates.</title>
        <authorList>
            <person name="Cornillot E."/>
            <person name="Dassouli A."/>
            <person name="Garg A."/>
            <person name="Pachikara N."/>
            <person name="Randazzo S."/>
            <person name="Depoix D."/>
            <person name="Carcy B."/>
            <person name="Delbecq S."/>
            <person name="Frutos R."/>
            <person name="Silva J.C."/>
            <person name="Sutton R."/>
            <person name="Krause P.J."/>
            <person name="Mamoun C.B."/>
        </authorList>
    </citation>
    <scope>NUCLEOTIDE SEQUENCE [LARGE SCALE GENOMIC DNA]</scope>
    <source>
        <strain evidence="2 3">RI</strain>
    </source>
</reference>
<reference evidence="2 3" key="3">
    <citation type="journal article" date="2016" name="Sci. Rep.">
        <title>Genome-wide diversity and gene expression profiling of Babesia microti isolates identify polymorphic genes that mediate host-pathogen interactions.</title>
        <authorList>
            <person name="Silva J.C."/>
            <person name="Cornillot E."/>
            <person name="McCracken C."/>
            <person name="Usmani-Brown S."/>
            <person name="Dwivedi A."/>
            <person name="Ifeonu O.O."/>
            <person name="Crabtree J."/>
            <person name="Gotia H.T."/>
            <person name="Virji A.Z."/>
            <person name="Reynes C."/>
            <person name="Colinge J."/>
            <person name="Kumar V."/>
            <person name="Lawres L."/>
            <person name="Pazzi J.E."/>
            <person name="Pablo J.V."/>
            <person name="Hung C."/>
            <person name="Brancato J."/>
            <person name="Kumari P."/>
            <person name="Orvis J."/>
            <person name="Tretina K."/>
            <person name="Chibucos M."/>
            <person name="Ott S."/>
            <person name="Sadzewicz L."/>
            <person name="Sengamalay N."/>
            <person name="Shetty A.C."/>
            <person name="Su Q."/>
            <person name="Tallon L."/>
            <person name="Fraser C.M."/>
            <person name="Frutos R."/>
            <person name="Molina D.M."/>
            <person name="Krause P.J."/>
            <person name="Ben Mamoun C."/>
        </authorList>
    </citation>
    <scope>NUCLEOTIDE SEQUENCE [LARGE SCALE GENOMIC DNA]</scope>
    <source>
        <strain evidence="2 3">RI</strain>
    </source>
</reference>
<feature type="transmembrane region" description="Helical" evidence="1">
    <location>
        <begin position="63"/>
        <end position="88"/>
    </location>
</feature>
<name>A0A1R4ABW0_BABMR</name>
<dbReference type="AlphaFoldDB" id="A0A1R4ABW0"/>
<protein>
    <submittedName>
        <fullName evidence="2">Uncharacterized protein</fullName>
    </submittedName>
</protein>
<dbReference type="GeneID" id="24425173"/>
<dbReference type="VEuPathDB" id="PiroplasmaDB:BMR1_03g02655"/>
<dbReference type="EMBL" id="LN871598">
    <property type="protein sequence ID" value="SJK86486.1"/>
    <property type="molecule type" value="Genomic_DNA"/>
</dbReference>
<evidence type="ECO:0000313" key="3">
    <source>
        <dbReference type="Proteomes" id="UP000002899"/>
    </source>
</evidence>
<reference evidence="2 3" key="1">
    <citation type="journal article" date="2012" name="Nucleic Acids Res.">
        <title>Sequencing of the smallest Apicomplexan genome from the human pathogen Babesia microti.</title>
        <authorList>
            <person name="Cornillot E."/>
            <person name="Hadj-Kaddour K."/>
            <person name="Dassouli A."/>
            <person name="Noel B."/>
            <person name="Ranwez V."/>
            <person name="Vacherie B."/>
            <person name="Augagneur Y."/>
            <person name="Bres V."/>
            <person name="Duclos A."/>
            <person name="Randazzo S."/>
            <person name="Carcy B."/>
            <person name="Debierre-Grockiego F."/>
            <person name="Delbecq S."/>
            <person name="Moubri-Menage K."/>
            <person name="Shams-Eldin H."/>
            <person name="Usmani-Brown S."/>
            <person name="Bringaud F."/>
            <person name="Wincker P."/>
            <person name="Vivares C.P."/>
            <person name="Schwarz R.T."/>
            <person name="Schetters T.P."/>
            <person name="Krause P.J."/>
            <person name="Gorenflot A."/>
            <person name="Berry V."/>
            <person name="Barbe V."/>
            <person name="Ben Mamoun C."/>
        </authorList>
    </citation>
    <scope>NUCLEOTIDE SEQUENCE [LARGE SCALE GENOMIC DNA]</scope>
    <source>
        <strain evidence="2 3">RI</strain>
    </source>
</reference>